<dbReference type="InterPro" id="IPR050126">
    <property type="entry name" value="Ap4A_hydrolase"/>
</dbReference>
<reference evidence="3" key="1">
    <citation type="journal article" date="2019" name="Int. J. Syst. Evol. Microbiol.">
        <title>The Global Catalogue of Microorganisms (GCM) 10K type strain sequencing project: providing services to taxonomists for standard genome sequencing and annotation.</title>
        <authorList>
            <consortium name="The Broad Institute Genomics Platform"/>
            <consortium name="The Broad Institute Genome Sequencing Center for Infectious Disease"/>
            <person name="Wu L."/>
            <person name="Ma J."/>
        </authorList>
    </citation>
    <scope>NUCLEOTIDE SEQUENCE [LARGE SCALE GENOMIC DNA]</scope>
    <source>
        <strain evidence="3">JCM 17759</strain>
    </source>
</reference>
<comment type="caution">
    <text evidence="2">The sequence shown here is derived from an EMBL/GenBank/DDBJ whole genome shotgun (WGS) entry which is preliminary data.</text>
</comment>
<evidence type="ECO:0000259" key="1">
    <source>
        <dbReference type="Pfam" id="PF00149"/>
    </source>
</evidence>
<evidence type="ECO:0000313" key="2">
    <source>
        <dbReference type="EMBL" id="GAA4471750.1"/>
    </source>
</evidence>
<dbReference type="PANTHER" id="PTHR42850">
    <property type="entry name" value="METALLOPHOSPHOESTERASE"/>
    <property type="match status" value="1"/>
</dbReference>
<accession>A0ABP8NV36</accession>
<name>A0ABP8NV36_9BACT</name>
<dbReference type="InterPro" id="IPR029052">
    <property type="entry name" value="Metallo-depent_PP-like"/>
</dbReference>
<sequence>MNTAWGFSKLSERLIAIGDIHGCKVALERLLAEVAPTTKDIVVTLGDYVDRGPDSRGVIDTLIELRRSTQLIGLVGNHEEMMLEVIRDGQSPHGWLKYGGVETLDSYGFDGGLDFLPQSHEDFFDSLGDYFEYEDYFFTHAAYDPDTPLEHQPPEMLRWYTLNDGFPAAHISGKTAVVGHTAMRDGEILDIGHLLDIDTFCYGGGWLTAIDLYSRQVWQVAQDGRVRSTQAQY</sequence>
<protein>
    <submittedName>
        <fullName evidence="2">Metallophosphoesterase family protein</fullName>
    </submittedName>
</protein>
<dbReference type="PANTHER" id="PTHR42850:SF4">
    <property type="entry name" value="ZINC-DEPENDENT ENDOPOLYPHOSPHATASE"/>
    <property type="match status" value="1"/>
</dbReference>
<dbReference type="Gene3D" id="3.60.21.10">
    <property type="match status" value="1"/>
</dbReference>
<dbReference type="InterPro" id="IPR004843">
    <property type="entry name" value="Calcineurin-like_PHP"/>
</dbReference>
<dbReference type="CDD" id="cd00144">
    <property type="entry name" value="MPP_PPP_family"/>
    <property type="match status" value="1"/>
</dbReference>
<dbReference type="Pfam" id="PF00149">
    <property type="entry name" value="Metallophos"/>
    <property type="match status" value="1"/>
</dbReference>
<organism evidence="2 3">
    <name type="scientific">Novipirellula rosea</name>
    <dbReference type="NCBI Taxonomy" id="1031540"/>
    <lineage>
        <taxon>Bacteria</taxon>
        <taxon>Pseudomonadati</taxon>
        <taxon>Planctomycetota</taxon>
        <taxon>Planctomycetia</taxon>
        <taxon>Pirellulales</taxon>
        <taxon>Pirellulaceae</taxon>
        <taxon>Novipirellula</taxon>
    </lineage>
</organism>
<keyword evidence="3" id="KW-1185">Reference proteome</keyword>
<dbReference type="Proteomes" id="UP001500840">
    <property type="component" value="Unassembled WGS sequence"/>
</dbReference>
<gene>
    <name evidence="2" type="ORF">GCM10023156_66830</name>
</gene>
<dbReference type="EMBL" id="BAABGA010000120">
    <property type="protein sequence ID" value="GAA4471750.1"/>
    <property type="molecule type" value="Genomic_DNA"/>
</dbReference>
<proteinExistence type="predicted"/>
<feature type="domain" description="Calcineurin-like phosphoesterase" evidence="1">
    <location>
        <begin position="13"/>
        <end position="154"/>
    </location>
</feature>
<dbReference type="SUPFAM" id="SSF56300">
    <property type="entry name" value="Metallo-dependent phosphatases"/>
    <property type="match status" value="1"/>
</dbReference>
<evidence type="ECO:0000313" key="3">
    <source>
        <dbReference type="Proteomes" id="UP001500840"/>
    </source>
</evidence>